<dbReference type="InterPro" id="IPR027381">
    <property type="entry name" value="LytR/CpsA/Psr_C"/>
</dbReference>
<dbReference type="RefSeq" id="WP_096196306.1">
    <property type="nucleotide sequence ID" value="NZ_NRGR01000004.1"/>
</dbReference>
<dbReference type="Proteomes" id="UP000218598">
    <property type="component" value="Unassembled WGS sequence"/>
</dbReference>
<sequence length="206" mass="21800">MTVPPSSHRDAHPYGRSSDDVRRRELRVRRTRRLRAVQLAIFSLLVIVLIGVGVYAVGEFRRPSAEQGVIAQKSFGEEEAEVTCPDPGAVPLPPGDVTVTVLNGTSRGGLAGEVTEQLGSRGFTMGDAGNTKKADSAVTIVYGPDGYLAAQSVRTQVPDAALRLDDREGAEVDLLLGNGFSEIAPEDDAAAALEDAVEMPEGCPTE</sequence>
<keyword evidence="2" id="KW-0472">Membrane</keyword>
<protein>
    <recommendedName>
        <fullName evidence="3">LytR/CpsA/Psr regulator C-terminal domain-containing protein</fullName>
    </recommendedName>
</protein>
<evidence type="ECO:0000256" key="2">
    <source>
        <dbReference type="SAM" id="Phobius"/>
    </source>
</evidence>
<dbReference type="Gene3D" id="3.30.70.2390">
    <property type="match status" value="1"/>
</dbReference>
<keyword evidence="2" id="KW-1133">Transmembrane helix</keyword>
<evidence type="ECO:0000259" key="3">
    <source>
        <dbReference type="Pfam" id="PF13399"/>
    </source>
</evidence>
<feature type="transmembrane region" description="Helical" evidence="2">
    <location>
        <begin position="36"/>
        <end position="57"/>
    </location>
</feature>
<keyword evidence="2" id="KW-0812">Transmembrane</keyword>
<dbReference type="EMBL" id="NRGR01000004">
    <property type="protein sequence ID" value="PCC40943.1"/>
    <property type="molecule type" value="Genomic_DNA"/>
</dbReference>
<gene>
    <name evidence="4" type="ORF">CIK66_01540</name>
</gene>
<comment type="caution">
    <text evidence="4">The sequence shown here is derived from an EMBL/GenBank/DDBJ whole genome shotgun (WGS) entry which is preliminary data.</text>
</comment>
<dbReference type="OrthoDB" id="3267444at2"/>
<keyword evidence="5" id="KW-1185">Reference proteome</keyword>
<feature type="domain" description="LytR/CpsA/Psr regulator C-terminal" evidence="3">
    <location>
        <begin position="96"/>
        <end position="180"/>
    </location>
</feature>
<evidence type="ECO:0000256" key="1">
    <source>
        <dbReference type="SAM" id="MobiDB-lite"/>
    </source>
</evidence>
<dbReference type="AlphaFoldDB" id="A0A2A3YNT6"/>
<organism evidence="4 5">
    <name type="scientific">Brachybacterium alimentarium</name>
    <dbReference type="NCBI Taxonomy" id="47845"/>
    <lineage>
        <taxon>Bacteria</taxon>
        <taxon>Bacillati</taxon>
        <taxon>Actinomycetota</taxon>
        <taxon>Actinomycetes</taxon>
        <taxon>Micrococcales</taxon>
        <taxon>Dermabacteraceae</taxon>
        <taxon>Brachybacterium</taxon>
    </lineage>
</organism>
<proteinExistence type="predicted"/>
<accession>A0A2A3YNT6</accession>
<evidence type="ECO:0000313" key="5">
    <source>
        <dbReference type="Proteomes" id="UP000218598"/>
    </source>
</evidence>
<name>A0A2A3YNT6_9MICO</name>
<feature type="compositionally biased region" description="Basic and acidic residues" evidence="1">
    <location>
        <begin position="7"/>
        <end position="20"/>
    </location>
</feature>
<reference evidence="4 5" key="1">
    <citation type="journal article" date="2017" name="Elife">
        <title>Extensive horizontal gene transfer in cheese-associated bacteria.</title>
        <authorList>
            <person name="Bonham K.S."/>
            <person name="Wolfe B.E."/>
            <person name="Dutton R.J."/>
        </authorList>
    </citation>
    <scope>NUCLEOTIDE SEQUENCE [LARGE SCALE GENOMIC DNA]</scope>
    <source>
        <strain evidence="4 5">341_9</strain>
    </source>
</reference>
<dbReference type="Pfam" id="PF13399">
    <property type="entry name" value="LytR_C"/>
    <property type="match status" value="1"/>
</dbReference>
<evidence type="ECO:0000313" key="4">
    <source>
        <dbReference type="EMBL" id="PCC40943.1"/>
    </source>
</evidence>
<feature type="region of interest" description="Disordered" evidence="1">
    <location>
        <begin position="1"/>
        <end position="20"/>
    </location>
</feature>